<evidence type="ECO:0000313" key="4">
    <source>
        <dbReference type="Proteomes" id="UP000265618"/>
    </source>
</evidence>
<comment type="caution">
    <text evidence="3">The sequence shown here is derived from an EMBL/GenBank/DDBJ whole genome shotgun (WGS) entry which is preliminary data.</text>
</comment>
<reference evidence="3 4" key="1">
    <citation type="journal article" date="2018" name="PLoS ONE">
        <title>The draft genome of Kipferlia bialata reveals reductive genome evolution in fornicate parasites.</title>
        <authorList>
            <person name="Tanifuji G."/>
            <person name="Takabayashi S."/>
            <person name="Kume K."/>
            <person name="Takagi M."/>
            <person name="Nakayama T."/>
            <person name="Kamikawa R."/>
            <person name="Inagaki Y."/>
            <person name="Hashimoto T."/>
        </authorList>
    </citation>
    <scope>NUCLEOTIDE SEQUENCE [LARGE SCALE GENOMIC DNA]</scope>
    <source>
        <strain evidence="3">NY0173</strain>
    </source>
</reference>
<protein>
    <recommendedName>
        <fullName evidence="2">UBC core domain-containing protein</fullName>
    </recommendedName>
</protein>
<feature type="region of interest" description="Disordered" evidence="1">
    <location>
        <begin position="151"/>
        <end position="257"/>
    </location>
</feature>
<feature type="compositionally biased region" description="Basic and acidic residues" evidence="1">
    <location>
        <begin position="167"/>
        <end position="184"/>
    </location>
</feature>
<dbReference type="AlphaFoldDB" id="A0A9K3GHC6"/>
<dbReference type="Pfam" id="PF00179">
    <property type="entry name" value="UQ_con"/>
    <property type="match status" value="1"/>
</dbReference>
<evidence type="ECO:0000256" key="1">
    <source>
        <dbReference type="SAM" id="MobiDB-lite"/>
    </source>
</evidence>
<keyword evidence="4" id="KW-1185">Reference proteome</keyword>
<dbReference type="CDD" id="cd23799">
    <property type="entry name" value="UBCc_UBE2J"/>
    <property type="match status" value="1"/>
</dbReference>
<dbReference type="SUPFAM" id="SSF54495">
    <property type="entry name" value="UBC-like"/>
    <property type="match status" value="1"/>
</dbReference>
<dbReference type="InterPro" id="IPR000608">
    <property type="entry name" value="UBC"/>
</dbReference>
<accession>A0A9K3GHC6</accession>
<sequence>MRQPLDWLCLDTDNDELLEWHFSMLGPPDSVYEEGLYHGRITFPSEYPHKPPTLTMLTRSGRFEVGKKICMSNTAYHPESWQPAWGMRTMLTALRSFFEEETEGAVGYIKGSALERRLHATQSKGYRCSQCKMCHKELYDGVWKCTQTERDALKPSPPHTSEAEGETEGKTETQGSEKETERPAVSEPPRPVPRTPTHPSLSLPASHPSLRIGCDTSTVCSSPSRHSTSSTPSISIPSQSDPSCAPPASPSLALSPLARELMRRRRVRLGQ</sequence>
<feature type="domain" description="UBC core" evidence="2">
    <location>
        <begin position="1"/>
        <end position="139"/>
    </location>
</feature>
<feature type="compositionally biased region" description="Pro residues" evidence="1">
    <location>
        <begin position="186"/>
        <end position="196"/>
    </location>
</feature>
<feature type="compositionally biased region" description="Low complexity" evidence="1">
    <location>
        <begin position="197"/>
        <end position="243"/>
    </location>
</feature>
<dbReference type="InterPro" id="IPR050113">
    <property type="entry name" value="Ub_conjugating_enzyme"/>
</dbReference>
<dbReference type="OrthoDB" id="1158011at2759"/>
<dbReference type="PROSITE" id="PS50127">
    <property type="entry name" value="UBC_2"/>
    <property type="match status" value="1"/>
</dbReference>
<dbReference type="PANTHER" id="PTHR24067">
    <property type="entry name" value="UBIQUITIN-CONJUGATING ENZYME E2"/>
    <property type="match status" value="1"/>
</dbReference>
<dbReference type="Proteomes" id="UP000265618">
    <property type="component" value="Unassembled WGS sequence"/>
</dbReference>
<proteinExistence type="predicted"/>
<dbReference type="SMART" id="SM00212">
    <property type="entry name" value="UBCc"/>
    <property type="match status" value="1"/>
</dbReference>
<gene>
    <name evidence="3" type="ORF">KIPB_003892</name>
</gene>
<evidence type="ECO:0000259" key="2">
    <source>
        <dbReference type="PROSITE" id="PS50127"/>
    </source>
</evidence>
<name>A0A9K3GHC6_9EUKA</name>
<dbReference type="EMBL" id="BDIP01000785">
    <property type="protein sequence ID" value="GIQ82707.1"/>
    <property type="molecule type" value="Genomic_DNA"/>
</dbReference>
<dbReference type="InterPro" id="IPR016135">
    <property type="entry name" value="UBQ-conjugating_enzyme/RWD"/>
</dbReference>
<organism evidence="3 4">
    <name type="scientific">Kipferlia bialata</name>
    <dbReference type="NCBI Taxonomy" id="797122"/>
    <lineage>
        <taxon>Eukaryota</taxon>
        <taxon>Metamonada</taxon>
        <taxon>Carpediemonas-like organisms</taxon>
        <taxon>Kipferlia</taxon>
    </lineage>
</organism>
<evidence type="ECO:0000313" key="3">
    <source>
        <dbReference type="EMBL" id="GIQ82707.1"/>
    </source>
</evidence>
<dbReference type="Gene3D" id="3.10.110.10">
    <property type="entry name" value="Ubiquitin Conjugating Enzyme"/>
    <property type="match status" value="1"/>
</dbReference>